<proteinExistence type="predicted"/>
<sequence length="69" mass="8015">MSERLHKLDQLLLPHDRHLDRPRNLHGVIIFPKSNTDDQIGAKLEELFDARNFVRDKCAVLNRDGKGKL</sequence>
<dbReference type="GeneID" id="36402967"/>
<evidence type="ECO:0000313" key="2">
    <source>
        <dbReference type="Proteomes" id="UP000054928"/>
    </source>
</evidence>
<dbReference type="Proteomes" id="UP000054928">
    <property type="component" value="Unassembled WGS sequence"/>
</dbReference>
<protein>
    <submittedName>
        <fullName evidence="1">Uncharacterized protein</fullName>
    </submittedName>
</protein>
<reference evidence="2" key="1">
    <citation type="submission" date="2014-09" db="EMBL/GenBank/DDBJ databases">
        <authorList>
            <person name="Sharma Rahul"/>
            <person name="Thines Marco"/>
        </authorList>
    </citation>
    <scope>NUCLEOTIDE SEQUENCE [LARGE SCALE GENOMIC DNA]</scope>
</reference>
<organism evidence="1 2">
    <name type="scientific">Plasmopara halstedii</name>
    <name type="common">Downy mildew of sunflower</name>
    <dbReference type="NCBI Taxonomy" id="4781"/>
    <lineage>
        <taxon>Eukaryota</taxon>
        <taxon>Sar</taxon>
        <taxon>Stramenopiles</taxon>
        <taxon>Oomycota</taxon>
        <taxon>Peronosporomycetes</taxon>
        <taxon>Peronosporales</taxon>
        <taxon>Peronosporaceae</taxon>
        <taxon>Plasmopara</taxon>
    </lineage>
</organism>
<dbReference type="EMBL" id="CCYD01003101">
    <property type="protein sequence ID" value="CEG50187.1"/>
    <property type="molecule type" value="Genomic_DNA"/>
</dbReference>
<dbReference type="AlphaFoldDB" id="A0A0N7L8L2"/>
<evidence type="ECO:0000313" key="1">
    <source>
        <dbReference type="EMBL" id="CEG50187.1"/>
    </source>
</evidence>
<keyword evidence="2" id="KW-1185">Reference proteome</keyword>
<name>A0A0N7L8L2_PLAHL</name>
<dbReference type="RefSeq" id="XP_024586556.1">
    <property type="nucleotide sequence ID" value="XM_024721460.1"/>
</dbReference>
<accession>A0A0N7L8L2</accession>